<evidence type="ECO:0000313" key="3">
    <source>
        <dbReference type="Proteomes" id="UP000053617"/>
    </source>
</evidence>
<gene>
    <name evidence="2" type="ORF">Z518_06547</name>
</gene>
<feature type="compositionally biased region" description="Polar residues" evidence="1">
    <location>
        <begin position="75"/>
        <end position="92"/>
    </location>
</feature>
<organism evidence="2 3">
    <name type="scientific">Rhinocladiella mackenziei CBS 650.93</name>
    <dbReference type="NCBI Taxonomy" id="1442369"/>
    <lineage>
        <taxon>Eukaryota</taxon>
        <taxon>Fungi</taxon>
        <taxon>Dikarya</taxon>
        <taxon>Ascomycota</taxon>
        <taxon>Pezizomycotina</taxon>
        <taxon>Eurotiomycetes</taxon>
        <taxon>Chaetothyriomycetidae</taxon>
        <taxon>Chaetothyriales</taxon>
        <taxon>Herpotrichiellaceae</taxon>
        <taxon>Rhinocladiella</taxon>
    </lineage>
</organism>
<protein>
    <submittedName>
        <fullName evidence="2">Uncharacterized protein</fullName>
    </submittedName>
</protein>
<sequence length="287" mass="31456">MADVDYVSPVLTSQIKYSQMREAIDKTLQQLYWACRRKEDFPGRPPDLEKSTVTTNDILEALGLIGSEMNGLNPEESSNMAKRTLTSPTGVDSLHTQLTETTVPLPSPNDPERGKTSPILLPRLAMKGQQPHMSSDATLPQLDPLPCTTLEGRIETVSKDELSRRASETYLELNSQLHVPTSTFEPTRGPSQSTIFLSAHPSHNTTSWIAPVNHIELDPSGHNLGTSTVDRVRFNAQPTLVSISSEPGIEMHNSPRCPPTIIGDGFLPPWAGSLEPAYQASQIGRQN</sequence>
<dbReference type="EMBL" id="KN847479">
    <property type="protein sequence ID" value="KIX02997.1"/>
    <property type="molecule type" value="Genomic_DNA"/>
</dbReference>
<dbReference type="GeneID" id="25294618"/>
<evidence type="ECO:0000313" key="2">
    <source>
        <dbReference type="EMBL" id="KIX02997.1"/>
    </source>
</evidence>
<dbReference type="RefSeq" id="XP_013270133.1">
    <property type="nucleotide sequence ID" value="XM_013414679.1"/>
</dbReference>
<dbReference type="VEuPathDB" id="FungiDB:Z518_06547"/>
<feature type="region of interest" description="Disordered" evidence="1">
    <location>
        <begin position="68"/>
        <end position="92"/>
    </location>
</feature>
<accession>A0A0D2FLZ9</accession>
<proteinExistence type="predicted"/>
<dbReference type="HOGENOM" id="CLU_074389_1_0_1"/>
<name>A0A0D2FLZ9_9EURO</name>
<reference evidence="2 3" key="1">
    <citation type="submission" date="2015-01" db="EMBL/GenBank/DDBJ databases">
        <title>The Genome Sequence of Rhinocladiella mackenzie CBS 650.93.</title>
        <authorList>
            <consortium name="The Broad Institute Genomics Platform"/>
            <person name="Cuomo C."/>
            <person name="de Hoog S."/>
            <person name="Gorbushina A."/>
            <person name="Stielow B."/>
            <person name="Teixiera M."/>
            <person name="Abouelleil A."/>
            <person name="Chapman S.B."/>
            <person name="Priest M."/>
            <person name="Young S.K."/>
            <person name="Wortman J."/>
            <person name="Nusbaum C."/>
            <person name="Birren B."/>
        </authorList>
    </citation>
    <scope>NUCLEOTIDE SEQUENCE [LARGE SCALE GENOMIC DNA]</scope>
    <source>
        <strain evidence="2 3">CBS 650.93</strain>
    </source>
</reference>
<dbReference type="Proteomes" id="UP000053617">
    <property type="component" value="Unassembled WGS sequence"/>
</dbReference>
<dbReference type="AlphaFoldDB" id="A0A0D2FLZ9"/>
<keyword evidence="3" id="KW-1185">Reference proteome</keyword>
<dbReference type="OrthoDB" id="4119414at2759"/>
<evidence type="ECO:0000256" key="1">
    <source>
        <dbReference type="SAM" id="MobiDB-lite"/>
    </source>
</evidence>
<dbReference type="STRING" id="1442369.A0A0D2FLZ9"/>